<dbReference type="InterPro" id="IPR001258">
    <property type="entry name" value="NHL_repeat"/>
</dbReference>
<feature type="domain" description="B box-type" evidence="8">
    <location>
        <begin position="166"/>
        <end position="208"/>
    </location>
</feature>
<dbReference type="SUPFAM" id="SSF101898">
    <property type="entry name" value="NHL repeat"/>
    <property type="match status" value="1"/>
</dbReference>
<dbReference type="InterPro" id="IPR047153">
    <property type="entry name" value="TRIM45/56/19-like"/>
</dbReference>
<reference evidence="10" key="3">
    <citation type="submission" date="2015-06" db="UniProtKB">
        <authorList>
            <consortium name="EnsemblMetazoa"/>
        </authorList>
    </citation>
    <scope>IDENTIFICATION</scope>
</reference>
<dbReference type="SMART" id="SM00336">
    <property type="entry name" value="BBOX"/>
    <property type="match status" value="2"/>
</dbReference>
<evidence type="ECO:0000313" key="11">
    <source>
        <dbReference type="Proteomes" id="UP000014760"/>
    </source>
</evidence>
<dbReference type="SUPFAM" id="SSF57850">
    <property type="entry name" value="RING/U-box"/>
    <property type="match status" value="1"/>
</dbReference>
<keyword evidence="4" id="KW-0862">Zinc</keyword>
<sequence length="659" mass="73625">MASEHSWQPPARDLLRCNICYDRFKEPRVLPCLHSFCQSCLQRHIDINASEHGVFCCPTCRETTILSSAGIEGFRRDFRVTQIEDLLQHCTLTDDTSRLTVTSSISSSSSSASLDQDIRCQFCDEKVARHFCKECCKFFCVECTLRHRSKAVFSGHQVMSRSQSAGSADTCRTHRQEKVQYVCKTCHASICSLCVMTAFHDDHEVVDLRVGLDHYTDNFSTLYDALSARKIQLQRSLLLLDERQAQVHEHRSSTTRKVKDRVENLIDSIHDQERQLLSEVDEHCCRELQFFGDKQTDVEQTVHEMSNIADLCSSFAGRPPLSSMVPIYGDLCDRIQAMLRDSEGMSHAHDAHRAANLVKFTPEVKKLRVGRLHLPSESQEAAAPIPHKDGSLPVVSLHARVGCLGCSGGEFNSPRDVAFLNEESFIVADTNNNRLQIFNLDGLLVAVIGEGQIKPWGVCVNPEGNIAVADNYDKCVKIFRPNGVLVGSLGKLLCPCGIAVSQKGDYVVTDFFSTFAYVLDRHGVVVRQFEMRCKDEQHTCGASRVALGPGGRIYVSDISNACLKIFSEDGELMKVIRGSNNLIAPQGICFDKHQRLLVADALKQDIVVFTADGDYLGTLIDARHRLRDATGLDTSERHLVVSQLKSNQVKLCKLRKEKS</sequence>
<dbReference type="Proteomes" id="UP000014760">
    <property type="component" value="Unassembled WGS sequence"/>
</dbReference>
<proteinExistence type="predicted"/>
<evidence type="ECO:0000259" key="7">
    <source>
        <dbReference type="PROSITE" id="PS50089"/>
    </source>
</evidence>
<dbReference type="SMART" id="SM00184">
    <property type="entry name" value="RING"/>
    <property type="match status" value="1"/>
</dbReference>
<dbReference type="InterPro" id="IPR017907">
    <property type="entry name" value="Znf_RING_CS"/>
</dbReference>
<evidence type="ECO:0000256" key="1">
    <source>
        <dbReference type="ARBA" id="ARBA00022723"/>
    </source>
</evidence>
<evidence type="ECO:0000313" key="10">
    <source>
        <dbReference type="EnsemblMetazoa" id="CapteP209734"/>
    </source>
</evidence>
<evidence type="ECO:0000313" key="9">
    <source>
        <dbReference type="EMBL" id="ELT96224.1"/>
    </source>
</evidence>
<dbReference type="Pfam" id="PF00097">
    <property type="entry name" value="zf-C3HC4"/>
    <property type="match status" value="1"/>
</dbReference>
<dbReference type="CDD" id="cd19757">
    <property type="entry name" value="Bbox1"/>
    <property type="match status" value="1"/>
</dbReference>
<dbReference type="GO" id="GO:0008270">
    <property type="term" value="F:zinc ion binding"/>
    <property type="evidence" value="ECO:0007669"/>
    <property type="project" value="UniProtKB-KW"/>
</dbReference>
<keyword evidence="3 5" id="KW-0863">Zinc-finger</keyword>
<dbReference type="AlphaFoldDB" id="R7TRF7"/>
<dbReference type="EnsemblMetazoa" id="CapteT209734">
    <property type="protein sequence ID" value="CapteP209734"/>
    <property type="gene ID" value="CapteG209734"/>
</dbReference>
<dbReference type="InterPro" id="IPR011042">
    <property type="entry name" value="6-blade_b-propeller_TolB-like"/>
</dbReference>
<evidence type="ECO:0000256" key="4">
    <source>
        <dbReference type="ARBA" id="ARBA00022833"/>
    </source>
</evidence>
<evidence type="ECO:0000256" key="3">
    <source>
        <dbReference type="ARBA" id="ARBA00022771"/>
    </source>
</evidence>
<dbReference type="CDD" id="cd19756">
    <property type="entry name" value="Bbox2"/>
    <property type="match status" value="1"/>
</dbReference>
<dbReference type="OrthoDB" id="342730at2759"/>
<protein>
    <recommendedName>
        <fullName evidence="12">RING-type domain-containing protein</fullName>
    </recommendedName>
</protein>
<dbReference type="PROSITE" id="PS51125">
    <property type="entry name" value="NHL"/>
    <property type="match status" value="2"/>
</dbReference>
<dbReference type="Gene3D" id="3.30.160.60">
    <property type="entry name" value="Classic Zinc Finger"/>
    <property type="match status" value="1"/>
</dbReference>
<dbReference type="SUPFAM" id="SSF57845">
    <property type="entry name" value="B-box zinc-binding domain"/>
    <property type="match status" value="1"/>
</dbReference>
<dbReference type="Gene3D" id="4.10.830.40">
    <property type="match status" value="1"/>
</dbReference>
<dbReference type="Gene3D" id="3.30.40.10">
    <property type="entry name" value="Zinc/RING finger domain, C3HC4 (zinc finger)"/>
    <property type="match status" value="1"/>
</dbReference>
<dbReference type="EMBL" id="AMQN01002309">
    <property type="status" value="NOT_ANNOTATED_CDS"/>
    <property type="molecule type" value="Genomic_DNA"/>
</dbReference>
<dbReference type="PANTHER" id="PTHR25462:SF296">
    <property type="entry name" value="MEIOTIC P26, ISOFORM F"/>
    <property type="match status" value="1"/>
</dbReference>
<dbReference type="InterPro" id="IPR018957">
    <property type="entry name" value="Znf_C3HC4_RING-type"/>
</dbReference>
<dbReference type="InterPro" id="IPR013083">
    <property type="entry name" value="Znf_RING/FYVE/PHD"/>
</dbReference>
<accession>R7TRF7</accession>
<feature type="domain" description="RING-type" evidence="7">
    <location>
        <begin position="17"/>
        <end position="61"/>
    </location>
</feature>
<dbReference type="InterPro" id="IPR000315">
    <property type="entry name" value="Znf_B-box"/>
</dbReference>
<evidence type="ECO:0000256" key="5">
    <source>
        <dbReference type="PROSITE-ProRule" id="PRU00024"/>
    </source>
</evidence>
<feature type="repeat" description="NHL" evidence="6">
    <location>
        <begin position="398"/>
        <end position="441"/>
    </location>
</feature>
<keyword evidence="1" id="KW-0479">Metal-binding</keyword>
<evidence type="ECO:0000256" key="2">
    <source>
        <dbReference type="ARBA" id="ARBA00022737"/>
    </source>
</evidence>
<dbReference type="Pfam" id="PF00643">
    <property type="entry name" value="zf-B_box"/>
    <property type="match status" value="1"/>
</dbReference>
<dbReference type="OMA" id="PYNICFT"/>
<keyword evidence="2" id="KW-0677">Repeat</keyword>
<keyword evidence="11" id="KW-1185">Reference proteome</keyword>
<dbReference type="STRING" id="283909.R7TRF7"/>
<reference evidence="9 11" key="2">
    <citation type="journal article" date="2013" name="Nature">
        <title>Insights into bilaterian evolution from three spiralian genomes.</title>
        <authorList>
            <person name="Simakov O."/>
            <person name="Marletaz F."/>
            <person name="Cho S.J."/>
            <person name="Edsinger-Gonzales E."/>
            <person name="Havlak P."/>
            <person name="Hellsten U."/>
            <person name="Kuo D.H."/>
            <person name="Larsson T."/>
            <person name="Lv J."/>
            <person name="Arendt D."/>
            <person name="Savage R."/>
            <person name="Osoegawa K."/>
            <person name="de Jong P."/>
            <person name="Grimwood J."/>
            <person name="Chapman J.A."/>
            <person name="Shapiro H."/>
            <person name="Aerts A."/>
            <person name="Otillar R.P."/>
            <person name="Terry A.Y."/>
            <person name="Boore J.L."/>
            <person name="Grigoriev I.V."/>
            <person name="Lindberg D.R."/>
            <person name="Seaver E.C."/>
            <person name="Weisblat D.A."/>
            <person name="Putnam N.H."/>
            <person name="Rokhsar D.S."/>
        </authorList>
    </citation>
    <scope>NUCLEOTIDE SEQUENCE</scope>
    <source>
        <strain evidence="9 11">I ESC-2004</strain>
    </source>
</reference>
<dbReference type="EMBL" id="KB308885">
    <property type="protein sequence ID" value="ELT96224.1"/>
    <property type="molecule type" value="Genomic_DNA"/>
</dbReference>
<evidence type="ECO:0008006" key="12">
    <source>
        <dbReference type="Google" id="ProtNLM"/>
    </source>
</evidence>
<dbReference type="Gene3D" id="2.120.10.30">
    <property type="entry name" value="TolB, C-terminal domain"/>
    <property type="match status" value="1"/>
</dbReference>
<evidence type="ECO:0000259" key="8">
    <source>
        <dbReference type="PROSITE" id="PS50119"/>
    </source>
</evidence>
<dbReference type="PROSITE" id="PS50089">
    <property type="entry name" value="ZF_RING_2"/>
    <property type="match status" value="1"/>
</dbReference>
<feature type="repeat" description="NHL" evidence="6">
    <location>
        <begin position="455"/>
        <end position="482"/>
    </location>
</feature>
<dbReference type="HOGENOM" id="CLU_008645_5_0_1"/>
<reference evidence="11" key="1">
    <citation type="submission" date="2012-12" db="EMBL/GenBank/DDBJ databases">
        <authorList>
            <person name="Hellsten U."/>
            <person name="Grimwood J."/>
            <person name="Chapman J.A."/>
            <person name="Shapiro H."/>
            <person name="Aerts A."/>
            <person name="Otillar R.P."/>
            <person name="Terry A.Y."/>
            <person name="Boore J.L."/>
            <person name="Simakov O."/>
            <person name="Marletaz F."/>
            <person name="Cho S.-J."/>
            <person name="Edsinger-Gonzales E."/>
            <person name="Havlak P."/>
            <person name="Kuo D.-H."/>
            <person name="Larsson T."/>
            <person name="Lv J."/>
            <person name="Arendt D."/>
            <person name="Savage R."/>
            <person name="Osoegawa K."/>
            <person name="de Jong P."/>
            <person name="Lindberg D.R."/>
            <person name="Seaver E.C."/>
            <person name="Weisblat D.A."/>
            <person name="Putnam N.H."/>
            <person name="Grigoriev I.V."/>
            <person name="Rokhsar D.S."/>
        </authorList>
    </citation>
    <scope>NUCLEOTIDE SEQUENCE</scope>
    <source>
        <strain evidence="11">I ESC-2004</strain>
    </source>
</reference>
<organism evidence="9">
    <name type="scientific">Capitella teleta</name>
    <name type="common">Polychaete worm</name>
    <dbReference type="NCBI Taxonomy" id="283909"/>
    <lineage>
        <taxon>Eukaryota</taxon>
        <taxon>Metazoa</taxon>
        <taxon>Spiralia</taxon>
        <taxon>Lophotrochozoa</taxon>
        <taxon>Annelida</taxon>
        <taxon>Polychaeta</taxon>
        <taxon>Sedentaria</taxon>
        <taxon>Scolecida</taxon>
        <taxon>Capitellidae</taxon>
        <taxon>Capitella</taxon>
    </lineage>
</organism>
<feature type="domain" description="B box-type" evidence="8">
    <location>
        <begin position="115"/>
        <end position="161"/>
    </location>
</feature>
<evidence type="ECO:0000256" key="6">
    <source>
        <dbReference type="PROSITE-ProRule" id="PRU00504"/>
    </source>
</evidence>
<dbReference type="CDD" id="cd05819">
    <property type="entry name" value="NHL"/>
    <property type="match status" value="1"/>
</dbReference>
<gene>
    <name evidence="9" type="ORF">CAPTEDRAFT_209734</name>
</gene>
<dbReference type="PROSITE" id="PS50119">
    <property type="entry name" value="ZF_BBOX"/>
    <property type="match status" value="2"/>
</dbReference>
<dbReference type="Pfam" id="PF01436">
    <property type="entry name" value="NHL"/>
    <property type="match status" value="2"/>
</dbReference>
<dbReference type="InterPro" id="IPR001841">
    <property type="entry name" value="Znf_RING"/>
</dbReference>
<dbReference type="PROSITE" id="PS00518">
    <property type="entry name" value="ZF_RING_1"/>
    <property type="match status" value="1"/>
</dbReference>
<dbReference type="PANTHER" id="PTHR25462">
    <property type="entry name" value="BONUS, ISOFORM C-RELATED"/>
    <property type="match status" value="1"/>
</dbReference>
<name>R7TRF7_CAPTE</name>